<evidence type="ECO:0000256" key="1">
    <source>
        <dbReference type="SAM" id="SignalP"/>
    </source>
</evidence>
<dbReference type="EMBL" id="CP043043">
    <property type="protein sequence ID" value="QEH96839.1"/>
    <property type="molecule type" value="Genomic_DNA"/>
</dbReference>
<evidence type="ECO:0000313" key="2">
    <source>
        <dbReference type="EMBL" id="QEH96839.1"/>
    </source>
</evidence>
<proteinExistence type="predicted"/>
<dbReference type="AlphaFoldDB" id="A0AAP9ETI2"/>
<protein>
    <submittedName>
        <fullName evidence="2">Tat pathway signal protein</fullName>
    </submittedName>
</protein>
<evidence type="ECO:0000313" key="3">
    <source>
        <dbReference type="Proteomes" id="UP000323560"/>
    </source>
</evidence>
<gene>
    <name evidence="2" type="ORF">FXF46_11460</name>
</gene>
<name>A0AAP9ETI2_GLUTH</name>
<dbReference type="InterPro" id="IPR008928">
    <property type="entry name" value="6-hairpin_glycosidase_sf"/>
</dbReference>
<feature type="signal peptide" evidence="1">
    <location>
        <begin position="1"/>
        <end position="26"/>
    </location>
</feature>
<dbReference type="GO" id="GO:0005975">
    <property type="term" value="P:carbohydrate metabolic process"/>
    <property type="evidence" value="ECO:0007669"/>
    <property type="project" value="InterPro"/>
</dbReference>
<accession>A0AAP9ETI2</accession>
<keyword evidence="1" id="KW-0732">Signal</keyword>
<dbReference type="SUPFAM" id="SSF48208">
    <property type="entry name" value="Six-hairpin glycosidases"/>
    <property type="match status" value="1"/>
</dbReference>
<feature type="chain" id="PRO_5043037162" evidence="1">
    <location>
        <begin position="27"/>
        <end position="758"/>
    </location>
</feature>
<reference evidence="2 3" key="1">
    <citation type="submission" date="2019-08" db="EMBL/GenBank/DDBJ databases">
        <title>Gluconobacter frateurii HD924 genome.</title>
        <authorList>
            <person name="Liu Y."/>
            <person name="Zhang P."/>
        </authorList>
    </citation>
    <scope>NUCLEOTIDE SEQUENCE [LARGE SCALE GENOMIC DNA]</scope>
    <source>
        <strain evidence="2 3">HD924</strain>
    </source>
</reference>
<sequence length="758" mass="84315">MIPRRFFLLSSVTLGAWRAMSGQAFASSSSEGEWLVKEDLTGMEGTMTMTGPGGRIHVLKRFMEECEAPSNGCYCGLDFGTLAIAERDLLAERLLARGGDPDPLAVRAAAPPIDSRFTSEQVGRIVWTAFVAPPYAGEVMPLTPAGNTRNWHVNRIAPELSAESLVVRRRREGLLGGFLPIVVKQFPLGRGRYWEVLTFADVDPAIPRQVPTWTRMMLIENGAVVRAVYGASYIPFGPFRHEPSAVQFNQALARCVEVWHEVLDGTLSPVLPDSDWADFARHAFVKEAMVRRDGIWPRYGVVDRDYEGSEYDGFQDIFTSSLLANLEWGRFAVARAILDNQFTAFVSDDGLVAMRGPEVGQTGLTLSLVARYLHLTDDAAILQHHADRIAAMAGVLTTLHDQALALPQTNPGYGLLHGWSESDACLFPDPSVWWKPYFGNSAMAVRGWRDLAAIWLGIRPGDAAKAEDWKRRADLLSVRLEGAVRASLFEDRCPPYVPILPGSRETFRVSLARHQYSEQLWAHRVYVEMLQAGVLPADLEVATINSMRAHGATIMGVVGNLTPPSREQRDILGFISYGYAQALLRQDRIEEYLLFLYAHRYHAHTRGSWTAAEVAGLKGELALFCLPAQMTVPILLRWALVYEDDGAEILHLARAIPYRWLLSGKEISVENAPTRWGRLSMTLRYEPNLRHISVNISLPKTAPSDVRLYLRLPSGMNFASLQGESLSDCVVSATYGVNINGKQGGQYSFQVPIIRDHR</sequence>
<dbReference type="RefSeq" id="WP_148620604.1">
    <property type="nucleotide sequence ID" value="NZ_CP043043.1"/>
</dbReference>
<organism evidence="2 3">
    <name type="scientific">Gluconobacter thailandicus</name>
    <dbReference type="NCBI Taxonomy" id="257438"/>
    <lineage>
        <taxon>Bacteria</taxon>
        <taxon>Pseudomonadati</taxon>
        <taxon>Pseudomonadota</taxon>
        <taxon>Alphaproteobacteria</taxon>
        <taxon>Acetobacterales</taxon>
        <taxon>Acetobacteraceae</taxon>
        <taxon>Gluconobacter</taxon>
    </lineage>
</organism>
<dbReference type="KEGG" id="gti:FXF46_11460"/>
<dbReference type="Proteomes" id="UP000323560">
    <property type="component" value="Chromosome"/>
</dbReference>